<dbReference type="PANTHER" id="PTHR33021">
    <property type="entry name" value="BLUE COPPER PROTEIN"/>
    <property type="match status" value="1"/>
</dbReference>
<dbReference type="GO" id="GO:0009055">
    <property type="term" value="F:electron transfer activity"/>
    <property type="evidence" value="ECO:0007669"/>
    <property type="project" value="InterPro"/>
</dbReference>
<evidence type="ECO:0000313" key="5">
    <source>
        <dbReference type="EMBL" id="VVB06903.1"/>
    </source>
</evidence>
<name>A0A565BZS2_9BRAS</name>
<dbReference type="InterPro" id="IPR003245">
    <property type="entry name" value="Phytocyanin_dom"/>
</dbReference>
<evidence type="ECO:0000256" key="1">
    <source>
        <dbReference type="ARBA" id="ARBA00023157"/>
    </source>
</evidence>
<dbReference type="OrthoDB" id="5421909at2759"/>
<dbReference type="EMBL" id="CABITT030000006">
    <property type="protein sequence ID" value="VVB06903.1"/>
    <property type="molecule type" value="Genomic_DNA"/>
</dbReference>
<feature type="signal peptide" evidence="3">
    <location>
        <begin position="1"/>
        <end position="19"/>
    </location>
</feature>
<gene>
    <name evidence="5" type="ORF">ANE_LOCUS17347</name>
</gene>
<feature type="domain" description="Phytocyanin" evidence="4">
    <location>
        <begin position="20"/>
        <end position="90"/>
    </location>
</feature>
<evidence type="ECO:0000313" key="6">
    <source>
        <dbReference type="Proteomes" id="UP000489600"/>
    </source>
</evidence>
<protein>
    <recommendedName>
        <fullName evidence="4">Phytocyanin domain-containing protein</fullName>
    </recommendedName>
</protein>
<dbReference type="Pfam" id="PF02298">
    <property type="entry name" value="Cu_bind_like"/>
    <property type="match status" value="2"/>
</dbReference>
<keyword evidence="3" id="KW-0732">Signal</keyword>
<dbReference type="PANTHER" id="PTHR33021:SF235">
    <property type="entry name" value="COPPER ION BINDING _ ELECTRON CARRIER PROTEIN-RELATED"/>
    <property type="match status" value="1"/>
</dbReference>
<organism evidence="5 6">
    <name type="scientific">Arabis nemorensis</name>
    <dbReference type="NCBI Taxonomy" id="586526"/>
    <lineage>
        <taxon>Eukaryota</taxon>
        <taxon>Viridiplantae</taxon>
        <taxon>Streptophyta</taxon>
        <taxon>Embryophyta</taxon>
        <taxon>Tracheophyta</taxon>
        <taxon>Spermatophyta</taxon>
        <taxon>Magnoliopsida</taxon>
        <taxon>eudicotyledons</taxon>
        <taxon>Gunneridae</taxon>
        <taxon>Pentapetalae</taxon>
        <taxon>rosids</taxon>
        <taxon>malvids</taxon>
        <taxon>Brassicales</taxon>
        <taxon>Brassicaceae</taxon>
        <taxon>Arabideae</taxon>
        <taxon>Arabis</taxon>
    </lineage>
</organism>
<evidence type="ECO:0000256" key="2">
    <source>
        <dbReference type="ARBA" id="ARBA00023180"/>
    </source>
</evidence>
<keyword evidence="1" id="KW-1015">Disulfide bond</keyword>
<dbReference type="AlphaFoldDB" id="A0A565BZS2"/>
<dbReference type="PROSITE" id="PS51485">
    <property type="entry name" value="PHYTOCYANIN"/>
    <property type="match status" value="2"/>
</dbReference>
<comment type="caution">
    <text evidence="5">The sequence shown here is derived from an EMBL/GenBank/DDBJ whole genome shotgun (WGS) entry which is preliminary data.</text>
</comment>
<evidence type="ECO:0000256" key="3">
    <source>
        <dbReference type="SAM" id="SignalP"/>
    </source>
</evidence>
<dbReference type="InterPro" id="IPR008972">
    <property type="entry name" value="Cupredoxin"/>
</dbReference>
<dbReference type="SUPFAM" id="SSF49503">
    <property type="entry name" value="Cupredoxins"/>
    <property type="match status" value="2"/>
</dbReference>
<feature type="chain" id="PRO_5022207924" description="Phytocyanin domain-containing protein" evidence="3">
    <location>
        <begin position="20"/>
        <end position="255"/>
    </location>
</feature>
<keyword evidence="6" id="KW-1185">Reference proteome</keyword>
<reference evidence="5" key="1">
    <citation type="submission" date="2019-07" db="EMBL/GenBank/DDBJ databases">
        <authorList>
            <person name="Dittberner H."/>
        </authorList>
    </citation>
    <scope>NUCLEOTIDE SEQUENCE [LARGE SCALE GENOMIC DNA]</scope>
</reference>
<dbReference type="Proteomes" id="UP000489600">
    <property type="component" value="Unassembled WGS sequence"/>
</dbReference>
<dbReference type="GO" id="GO:0005886">
    <property type="term" value="C:plasma membrane"/>
    <property type="evidence" value="ECO:0007669"/>
    <property type="project" value="TreeGrafter"/>
</dbReference>
<dbReference type="FunFam" id="2.60.40.420:FF:000034">
    <property type="entry name" value="Cupredoxin superfamily protein"/>
    <property type="match status" value="1"/>
</dbReference>
<dbReference type="Gene3D" id="2.60.40.420">
    <property type="entry name" value="Cupredoxins - blue copper proteins"/>
    <property type="match status" value="2"/>
</dbReference>
<feature type="domain" description="Phytocyanin" evidence="4">
    <location>
        <begin position="122"/>
        <end position="224"/>
    </location>
</feature>
<proteinExistence type="predicted"/>
<accession>A0A565BZS2</accession>
<evidence type="ECO:0000259" key="4">
    <source>
        <dbReference type="PROSITE" id="PS51485"/>
    </source>
</evidence>
<sequence>MVLCFVLVIFTVLLACCSAKVYKVGDSDGWTAKKDYYYDWVKGKEFHVGDSLVFEYDPKLNDVTQVSGAMECEFCDYSYPKAVYNTGHDVCLYGQKLNVLVVQDPSRPVPPPPPRKILPPGKFYKVGDYKGWNVYDSDFYNKWSEEKTFYVGDSLFFEYGNKVNDVLEISGHLEFNYCDTTSPVAVHKTGHDLVRLTKPGVHYFISSETGHCEAGLKLRVMVQDRSLVQPLPKVPRFSPIDRFTRWLRTLRHHHP</sequence>
<keyword evidence="2" id="KW-0325">Glycoprotein</keyword>
<dbReference type="InterPro" id="IPR039391">
    <property type="entry name" value="Phytocyanin-like"/>
</dbReference>